<proteinExistence type="predicted"/>
<evidence type="ECO:0008006" key="4">
    <source>
        <dbReference type="Google" id="ProtNLM"/>
    </source>
</evidence>
<keyword evidence="1" id="KW-0732">Signal</keyword>
<dbReference type="GO" id="GO:0006281">
    <property type="term" value="P:DNA repair"/>
    <property type="evidence" value="ECO:0007669"/>
    <property type="project" value="UniProtKB-ARBA"/>
</dbReference>
<feature type="chain" id="PRO_5042109741" description="YqaJ viral recombinase domain-containing protein" evidence="1">
    <location>
        <begin position="29"/>
        <end position="382"/>
    </location>
</feature>
<sequence>RGGHCNHVVGLLLTLNHWFLLGLKEILADKTCTSLPQLWHQPRGACIQPEPSMSCCFVQPSTDQDGQRKKPPVTCKFYDARSKSLRFKGWKREVVLRMCEQAKQKDKNLHDAPAHVNTVFGNAPIGCILSYQLNDLKEDAVVFSCDRPLDQVRKKADELKNILPFPNLPKTLCSAPGPLPNIPADHTRLIAKITLDLAKFRLTASNFGLVVNRKRQPTDAFLRNLLLVINPSLPFLGASPDGKVFDPTDRDPFGLLEIKAPYTWRNCTFLEACQDENFICHIVYGSPQLKINHKSGHYSQIQGQLALSGLAWCDFVVFLTGSRNIHVQRIYFDAAYWMHTILPKLLSFYFDHALPYFYREECVTVSSCSDMETEEEICYSRT</sequence>
<gene>
    <name evidence="2" type="ORF">P5673_010662</name>
</gene>
<dbReference type="PANTHER" id="PTHR46609:SF7">
    <property type="match status" value="1"/>
</dbReference>
<dbReference type="InterPro" id="IPR011335">
    <property type="entry name" value="Restrct_endonuc-II-like"/>
</dbReference>
<feature type="non-terminal residue" evidence="2">
    <location>
        <position position="382"/>
    </location>
</feature>
<dbReference type="CDD" id="cd22343">
    <property type="entry name" value="PDDEXK_lambda_exonuclease-like"/>
    <property type="match status" value="1"/>
</dbReference>
<dbReference type="AlphaFoldDB" id="A0AAD9QQN0"/>
<protein>
    <recommendedName>
        <fullName evidence="4">YqaJ viral recombinase domain-containing protein</fullName>
    </recommendedName>
</protein>
<dbReference type="Proteomes" id="UP001249851">
    <property type="component" value="Unassembled WGS sequence"/>
</dbReference>
<dbReference type="EMBL" id="JARQWQ010000019">
    <property type="protein sequence ID" value="KAK2565545.1"/>
    <property type="molecule type" value="Genomic_DNA"/>
</dbReference>
<evidence type="ECO:0000256" key="1">
    <source>
        <dbReference type="SAM" id="SignalP"/>
    </source>
</evidence>
<accession>A0AAD9QQN0</accession>
<keyword evidence="3" id="KW-1185">Reference proteome</keyword>
<comment type="caution">
    <text evidence="2">The sequence shown here is derived from an EMBL/GenBank/DDBJ whole genome shotgun (WGS) entry which is preliminary data.</text>
</comment>
<organism evidence="2 3">
    <name type="scientific">Acropora cervicornis</name>
    <name type="common">Staghorn coral</name>
    <dbReference type="NCBI Taxonomy" id="6130"/>
    <lineage>
        <taxon>Eukaryota</taxon>
        <taxon>Metazoa</taxon>
        <taxon>Cnidaria</taxon>
        <taxon>Anthozoa</taxon>
        <taxon>Hexacorallia</taxon>
        <taxon>Scleractinia</taxon>
        <taxon>Astrocoeniina</taxon>
        <taxon>Acroporidae</taxon>
        <taxon>Acropora</taxon>
    </lineage>
</organism>
<feature type="signal peptide" evidence="1">
    <location>
        <begin position="1"/>
        <end position="28"/>
    </location>
</feature>
<dbReference type="InterPro" id="IPR051703">
    <property type="entry name" value="NF-kappa-B_Signaling_Reg"/>
</dbReference>
<reference evidence="2" key="1">
    <citation type="journal article" date="2023" name="G3 (Bethesda)">
        <title>Whole genome assembly and annotation of the endangered Caribbean coral Acropora cervicornis.</title>
        <authorList>
            <person name="Selwyn J.D."/>
            <person name="Vollmer S.V."/>
        </authorList>
    </citation>
    <scope>NUCLEOTIDE SEQUENCE</scope>
    <source>
        <strain evidence="2">K2</strain>
    </source>
</reference>
<dbReference type="InterPro" id="IPR011604">
    <property type="entry name" value="PDDEXK-like_dom_sf"/>
</dbReference>
<name>A0AAD9QQN0_ACRCE</name>
<dbReference type="Gene3D" id="3.90.320.10">
    <property type="match status" value="1"/>
</dbReference>
<evidence type="ECO:0000313" key="2">
    <source>
        <dbReference type="EMBL" id="KAK2565545.1"/>
    </source>
</evidence>
<evidence type="ECO:0000313" key="3">
    <source>
        <dbReference type="Proteomes" id="UP001249851"/>
    </source>
</evidence>
<reference evidence="2" key="2">
    <citation type="journal article" date="2023" name="Science">
        <title>Genomic signatures of disease resistance in endangered staghorn corals.</title>
        <authorList>
            <person name="Vollmer S.V."/>
            <person name="Selwyn J.D."/>
            <person name="Despard B.A."/>
            <person name="Roesel C.L."/>
        </authorList>
    </citation>
    <scope>NUCLEOTIDE SEQUENCE</scope>
    <source>
        <strain evidence="2">K2</strain>
    </source>
</reference>
<dbReference type="PANTHER" id="PTHR46609">
    <property type="entry name" value="EXONUCLEASE, PHAGE-TYPE/RECB, C-TERMINAL DOMAIN-CONTAINING PROTEIN"/>
    <property type="match status" value="1"/>
</dbReference>
<dbReference type="SUPFAM" id="SSF52980">
    <property type="entry name" value="Restriction endonuclease-like"/>
    <property type="match status" value="1"/>
</dbReference>